<feature type="active site" description="Nucleophile" evidence="7">
    <location>
        <position position="205"/>
    </location>
</feature>
<accession>A0A6J0WCL7</accession>
<proteinExistence type="inferred from homology"/>
<keyword evidence="4" id="KW-0443">Lipid metabolism</keyword>
<dbReference type="PIRSF" id="PIRSF000862">
    <property type="entry name" value="Steryl_ester_lip"/>
    <property type="match status" value="1"/>
</dbReference>
<gene>
    <name evidence="11" type="primary">LIPJ</name>
</gene>
<sequence>MQPLPKGAQYVTDYFEDTYIRPLKSRRAKRFQMWYLFKVMSFILILGTTRGAFRKQRSVNPEASMNISQIISYWGYPDEEYDITTEDGYILSLYRIPYGKTNSENNSVQRLVVYLQHGLLTSASSWISNLPNNSLGFLLADAGYDVWMGNSRGTTWSRKHLYLKTNSKEFWAFSFDEMAKYDLPASINFIVKQTQQEQIFYVGHSQGTTIAFITFSTIPKIAERIKVFFALAPVFSIKYSKSPLIKMAYNWKSLIKFFSGSKEFLPNTSFKRFVGSTLCPLKIIDKICRDILFMVTGYDLKNLNMSRVDVYMSQNPAGTSVQNMLHWCQLFNSSHLKAFDWGSPDLNLVHFNQTTSPLYNVTNMNVPTATWSGENDLLADPEDVKILLSEITNHIYHKTISYYNHVDFLFGLDVYHQVYSEIIDIIQGNP</sequence>
<dbReference type="PANTHER" id="PTHR11005">
    <property type="entry name" value="LYSOSOMAL ACID LIPASE-RELATED"/>
    <property type="match status" value="1"/>
</dbReference>
<feature type="domain" description="AB hydrolase-1" evidence="9">
    <location>
        <begin position="112"/>
        <end position="411"/>
    </location>
</feature>
<dbReference type="InParanoid" id="A0A6J0WCL7"/>
<dbReference type="Proteomes" id="UP001652640">
    <property type="component" value="Chromosome 7"/>
</dbReference>
<keyword evidence="10" id="KW-1185">Reference proteome</keyword>
<evidence type="ECO:0000313" key="11">
    <source>
        <dbReference type="RefSeq" id="XP_020735477.2"/>
    </source>
</evidence>
<evidence type="ECO:0000256" key="7">
    <source>
        <dbReference type="PIRSR" id="PIRSR000862-1"/>
    </source>
</evidence>
<evidence type="ECO:0000256" key="1">
    <source>
        <dbReference type="ARBA" id="ARBA00010701"/>
    </source>
</evidence>
<keyword evidence="8" id="KW-0472">Membrane</keyword>
<reference evidence="10" key="1">
    <citation type="journal article" date="2022" name="J. Hered.">
        <title>A De Novo Chromosome-Level Genome Assembly of the White-Tailed Deer, Odocoileus Virginianus.</title>
        <authorList>
            <person name="London E.W."/>
            <person name="Roca A.L."/>
            <person name="Novakofski J.E."/>
            <person name="Mateus-Pinilla N.E."/>
        </authorList>
    </citation>
    <scope>NUCLEOTIDE SEQUENCE [LARGE SCALE GENOMIC DNA]</scope>
</reference>
<keyword evidence="2" id="KW-0732">Signal</keyword>
<dbReference type="SUPFAM" id="SSF53474">
    <property type="entry name" value="alpha/beta-Hydrolases"/>
    <property type="match status" value="1"/>
</dbReference>
<evidence type="ECO:0000313" key="10">
    <source>
        <dbReference type="Proteomes" id="UP001652640"/>
    </source>
</evidence>
<comment type="similarity">
    <text evidence="1 6">Belongs to the AB hydrolase superfamily. Lipase family.</text>
</comment>
<dbReference type="Gene3D" id="3.40.50.1820">
    <property type="entry name" value="alpha/beta hydrolase"/>
    <property type="match status" value="1"/>
</dbReference>
<dbReference type="OrthoDB" id="9974421at2759"/>
<dbReference type="KEGG" id="ovr:110128833"/>
<evidence type="ECO:0000256" key="2">
    <source>
        <dbReference type="ARBA" id="ARBA00022729"/>
    </source>
</evidence>
<dbReference type="AlphaFoldDB" id="A0A6J0WCL7"/>
<dbReference type="InterPro" id="IPR025483">
    <property type="entry name" value="Lipase_euk"/>
</dbReference>
<organism evidence="10 11">
    <name type="scientific">Odocoileus virginianus</name>
    <name type="common">White-tailed deer</name>
    <dbReference type="NCBI Taxonomy" id="9874"/>
    <lineage>
        <taxon>Eukaryota</taxon>
        <taxon>Metazoa</taxon>
        <taxon>Chordata</taxon>
        <taxon>Craniata</taxon>
        <taxon>Vertebrata</taxon>
        <taxon>Euteleostomi</taxon>
        <taxon>Mammalia</taxon>
        <taxon>Eutheria</taxon>
        <taxon>Laurasiatheria</taxon>
        <taxon>Artiodactyla</taxon>
        <taxon>Ruminantia</taxon>
        <taxon>Pecora</taxon>
        <taxon>Cervidae</taxon>
        <taxon>Odocoileinae</taxon>
        <taxon>Odocoileus</taxon>
    </lineage>
</organism>
<evidence type="ECO:0000256" key="3">
    <source>
        <dbReference type="ARBA" id="ARBA00022963"/>
    </source>
</evidence>
<keyword evidence="6" id="KW-0378">Hydrolase</keyword>
<dbReference type="InterPro" id="IPR029058">
    <property type="entry name" value="AB_hydrolase_fold"/>
</dbReference>
<dbReference type="FunCoup" id="A0A6J0WCL7">
    <property type="interactions" value="77"/>
</dbReference>
<keyword evidence="8" id="KW-1133">Transmembrane helix</keyword>
<evidence type="ECO:0000256" key="8">
    <source>
        <dbReference type="SAM" id="Phobius"/>
    </source>
</evidence>
<dbReference type="Pfam" id="PF00561">
    <property type="entry name" value="Abhydrolase_1"/>
    <property type="match status" value="1"/>
</dbReference>
<reference evidence="11" key="2">
    <citation type="submission" date="2025-08" db="UniProtKB">
        <authorList>
            <consortium name="RefSeq"/>
        </authorList>
    </citation>
    <scope>IDENTIFICATION</scope>
    <source>
        <tissue evidence="11">Tongue muscle</tissue>
    </source>
</reference>
<keyword evidence="3 6" id="KW-0442">Lipid degradation</keyword>
<evidence type="ECO:0000256" key="4">
    <source>
        <dbReference type="ARBA" id="ARBA00023098"/>
    </source>
</evidence>
<keyword evidence="5" id="KW-0325">Glycoprotein</keyword>
<dbReference type="GO" id="GO:0004806">
    <property type="term" value="F:triacylglycerol lipase activity"/>
    <property type="evidence" value="ECO:0007669"/>
    <property type="project" value="UniProtKB-EC"/>
</dbReference>
<feature type="active site" description="Charge relay system" evidence="7">
    <location>
        <position position="405"/>
    </location>
</feature>
<dbReference type="InterPro" id="IPR000073">
    <property type="entry name" value="AB_hydrolase_1"/>
</dbReference>
<evidence type="ECO:0000259" key="9">
    <source>
        <dbReference type="Pfam" id="PF00561"/>
    </source>
</evidence>
<feature type="active site" description="Charge relay system" evidence="7">
    <location>
        <position position="376"/>
    </location>
</feature>
<evidence type="ECO:0000256" key="6">
    <source>
        <dbReference type="PIRNR" id="PIRNR000862"/>
    </source>
</evidence>
<dbReference type="RefSeq" id="XP_020735477.2">
    <property type="nucleotide sequence ID" value="XM_020879818.2"/>
</dbReference>
<protein>
    <recommendedName>
        <fullName evidence="6">Lipase</fullName>
    </recommendedName>
</protein>
<dbReference type="GeneID" id="110128833"/>
<name>A0A6J0WCL7_ODOVR</name>
<dbReference type="GO" id="GO:0016042">
    <property type="term" value="P:lipid catabolic process"/>
    <property type="evidence" value="ECO:0007669"/>
    <property type="project" value="UniProtKB-KW"/>
</dbReference>
<evidence type="ECO:0000256" key="5">
    <source>
        <dbReference type="ARBA" id="ARBA00023180"/>
    </source>
</evidence>
<feature type="transmembrane region" description="Helical" evidence="8">
    <location>
        <begin position="33"/>
        <end position="53"/>
    </location>
</feature>
<keyword evidence="8" id="KW-0812">Transmembrane</keyword>